<dbReference type="CDD" id="cd00143">
    <property type="entry name" value="PP2Cc"/>
    <property type="match status" value="1"/>
</dbReference>
<reference evidence="3" key="1">
    <citation type="journal article" date="2021" name="PeerJ">
        <title>Extensive microbial diversity within the chicken gut microbiome revealed by metagenomics and culture.</title>
        <authorList>
            <person name="Gilroy R."/>
            <person name="Ravi A."/>
            <person name="Getino M."/>
            <person name="Pursley I."/>
            <person name="Horton D.L."/>
            <person name="Alikhan N.F."/>
            <person name="Baker D."/>
            <person name="Gharbi K."/>
            <person name="Hall N."/>
            <person name="Watson M."/>
            <person name="Adriaenssens E.M."/>
            <person name="Foster-Nyarko E."/>
            <person name="Jarju S."/>
            <person name="Secka A."/>
            <person name="Antonio M."/>
            <person name="Oren A."/>
            <person name="Chaudhuri R.R."/>
            <person name="La Ragione R."/>
            <person name="Hildebrand F."/>
            <person name="Pallen M.J."/>
        </authorList>
    </citation>
    <scope>NUCLEOTIDE SEQUENCE</scope>
    <source>
        <strain evidence="3">ChiGjej1B1-1692</strain>
    </source>
</reference>
<evidence type="ECO:0000259" key="1">
    <source>
        <dbReference type="SMART" id="SM00331"/>
    </source>
</evidence>
<evidence type="ECO:0000259" key="2">
    <source>
        <dbReference type="SMART" id="SM00332"/>
    </source>
</evidence>
<feature type="domain" description="PPM-type phosphatase" evidence="2">
    <location>
        <begin position="2"/>
        <end position="250"/>
    </location>
</feature>
<dbReference type="InterPro" id="IPR001932">
    <property type="entry name" value="PPM-type_phosphatase-like_dom"/>
</dbReference>
<accession>A0A9D2SWN1</accession>
<gene>
    <name evidence="3" type="ORF">H9757_02065</name>
</gene>
<dbReference type="InterPro" id="IPR036457">
    <property type="entry name" value="PPM-type-like_dom_sf"/>
</dbReference>
<reference evidence="3" key="2">
    <citation type="submission" date="2021-04" db="EMBL/GenBank/DDBJ databases">
        <authorList>
            <person name="Gilroy R."/>
        </authorList>
    </citation>
    <scope>NUCLEOTIDE SEQUENCE</scope>
    <source>
        <strain evidence="3">ChiGjej1B1-1692</strain>
    </source>
</reference>
<feature type="domain" description="PPM-type phosphatase" evidence="1">
    <location>
        <begin position="19"/>
        <end position="252"/>
    </location>
</feature>
<dbReference type="AlphaFoldDB" id="A0A9D2SWN1"/>
<name>A0A9D2SWN1_9FIRM</name>
<dbReference type="Pfam" id="PF13672">
    <property type="entry name" value="PP2C_2"/>
    <property type="match status" value="1"/>
</dbReference>
<proteinExistence type="predicted"/>
<dbReference type="SMART" id="SM00332">
    <property type="entry name" value="PP2Cc"/>
    <property type="match status" value="1"/>
</dbReference>
<dbReference type="Gene3D" id="3.60.40.10">
    <property type="entry name" value="PPM-type phosphatase domain"/>
    <property type="match status" value="1"/>
</dbReference>
<evidence type="ECO:0000313" key="3">
    <source>
        <dbReference type="EMBL" id="HJC37842.1"/>
    </source>
</evidence>
<dbReference type="SMART" id="SM00331">
    <property type="entry name" value="PP2C_SIG"/>
    <property type="match status" value="1"/>
</dbReference>
<dbReference type="EMBL" id="DWWK01000024">
    <property type="protein sequence ID" value="HJC37842.1"/>
    <property type="molecule type" value="Genomic_DNA"/>
</dbReference>
<sequence>MQFKVAADTDIGIKKQTNQDSVLVKHGKCRLGEVLLAVVCDGMGGLDRGELASASVIREFNGWFDRELPYELEAPDLQIIAGKWVLLLKELNVKIAEYGKKINARLGTTFTGVLFIEDRYVAVHVGDSRLYHIGSSMEQLTTDQTFVAREVKKGTMTPEQARIDKRRNMLLQCVGASAKIEPEVLSGKTEKGVYMLCTDGFRHEITEQEIQKYLKPSALKKKDTMQKNIRYLIDQAKNRQEKDNISAVVIKAE</sequence>
<protein>
    <submittedName>
        <fullName evidence="3">Protein phosphatase 2C domain-containing protein</fullName>
    </submittedName>
</protein>
<comment type="caution">
    <text evidence="3">The sequence shown here is derived from an EMBL/GenBank/DDBJ whole genome shotgun (WGS) entry which is preliminary data.</text>
</comment>
<dbReference type="Proteomes" id="UP000823894">
    <property type="component" value="Unassembled WGS sequence"/>
</dbReference>
<organism evidence="3 4">
    <name type="scientific">Candidatus Mediterraneibacter faecigallinarum</name>
    <dbReference type="NCBI Taxonomy" id="2838669"/>
    <lineage>
        <taxon>Bacteria</taxon>
        <taxon>Bacillati</taxon>
        <taxon>Bacillota</taxon>
        <taxon>Clostridia</taxon>
        <taxon>Lachnospirales</taxon>
        <taxon>Lachnospiraceae</taxon>
        <taxon>Mediterraneibacter</taxon>
    </lineage>
</organism>
<evidence type="ECO:0000313" key="4">
    <source>
        <dbReference type="Proteomes" id="UP000823894"/>
    </source>
</evidence>
<dbReference type="SUPFAM" id="SSF81606">
    <property type="entry name" value="PP2C-like"/>
    <property type="match status" value="1"/>
</dbReference>